<feature type="transmembrane region" description="Helical" evidence="1">
    <location>
        <begin position="20"/>
        <end position="41"/>
    </location>
</feature>
<proteinExistence type="predicted"/>
<sequence>MLCTPKSNDLFLRRITTTTTTRIILSCGVLFHMILMEILLLTREHLELFASVRALITHYSSLNAHCGAYI</sequence>
<keyword evidence="1" id="KW-1133">Transmembrane helix</keyword>
<keyword evidence="2" id="KW-1185">Reference proteome</keyword>
<dbReference type="Proteomes" id="UP000887563">
    <property type="component" value="Unplaced"/>
</dbReference>
<keyword evidence="1" id="KW-0472">Membrane</keyword>
<evidence type="ECO:0000256" key="1">
    <source>
        <dbReference type="SAM" id="Phobius"/>
    </source>
</evidence>
<reference evidence="3" key="1">
    <citation type="submission" date="2022-11" db="UniProtKB">
        <authorList>
            <consortium name="WormBaseParasite"/>
        </authorList>
    </citation>
    <scope>IDENTIFICATION</scope>
</reference>
<organism evidence="2 3">
    <name type="scientific">Meloidogyne incognita</name>
    <name type="common">Southern root-knot nematode worm</name>
    <name type="synonym">Oxyuris incognita</name>
    <dbReference type="NCBI Taxonomy" id="6306"/>
    <lineage>
        <taxon>Eukaryota</taxon>
        <taxon>Metazoa</taxon>
        <taxon>Ecdysozoa</taxon>
        <taxon>Nematoda</taxon>
        <taxon>Chromadorea</taxon>
        <taxon>Rhabditida</taxon>
        <taxon>Tylenchina</taxon>
        <taxon>Tylenchomorpha</taxon>
        <taxon>Tylenchoidea</taxon>
        <taxon>Meloidogynidae</taxon>
        <taxon>Meloidogyninae</taxon>
        <taxon>Meloidogyne</taxon>
        <taxon>Meloidogyne incognita group</taxon>
    </lineage>
</organism>
<protein>
    <submittedName>
        <fullName evidence="3">Uncharacterized protein</fullName>
    </submittedName>
</protein>
<keyword evidence="1" id="KW-0812">Transmembrane</keyword>
<dbReference type="WBParaSite" id="Minc3s02510g30392">
    <property type="protein sequence ID" value="Minc3s02510g30392"/>
    <property type="gene ID" value="Minc3s02510g30392"/>
</dbReference>
<dbReference type="AlphaFoldDB" id="A0A914MRQ3"/>
<evidence type="ECO:0000313" key="2">
    <source>
        <dbReference type="Proteomes" id="UP000887563"/>
    </source>
</evidence>
<name>A0A914MRQ3_MELIC</name>
<evidence type="ECO:0000313" key="3">
    <source>
        <dbReference type="WBParaSite" id="Minc3s02510g30392"/>
    </source>
</evidence>
<accession>A0A914MRQ3</accession>